<evidence type="ECO:0000313" key="4">
    <source>
        <dbReference type="EMBL" id="CAD6198781.1"/>
    </source>
</evidence>
<dbReference type="Pfam" id="PF25096">
    <property type="entry name" value="DUF7808"/>
    <property type="match status" value="1"/>
</dbReference>
<feature type="coiled-coil region" evidence="1">
    <location>
        <begin position="124"/>
        <end position="151"/>
    </location>
</feature>
<organism evidence="4 5">
    <name type="scientific">Caenorhabditis auriculariae</name>
    <dbReference type="NCBI Taxonomy" id="2777116"/>
    <lineage>
        <taxon>Eukaryota</taxon>
        <taxon>Metazoa</taxon>
        <taxon>Ecdysozoa</taxon>
        <taxon>Nematoda</taxon>
        <taxon>Chromadorea</taxon>
        <taxon>Rhabditida</taxon>
        <taxon>Rhabditina</taxon>
        <taxon>Rhabditomorpha</taxon>
        <taxon>Rhabditoidea</taxon>
        <taxon>Rhabditidae</taxon>
        <taxon>Peloderinae</taxon>
        <taxon>Caenorhabditis</taxon>
    </lineage>
</organism>
<proteinExistence type="predicted"/>
<dbReference type="AlphaFoldDB" id="A0A8S1HW60"/>
<feature type="domain" description="DUF7808" evidence="3">
    <location>
        <begin position="252"/>
        <end position="386"/>
    </location>
</feature>
<reference evidence="4" key="1">
    <citation type="submission" date="2020-10" db="EMBL/GenBank/DDBJ databases">
        <authorList>
            <person name="Kikuchi T."/>
        </authorList>
    </citation>
    <scope>NUCLEOTIDE SEQUENCE</scope>
    <source>
        <strain evidence="4">NKZ352</strain>
    </source>
</reference>
<accession>A0A8S1HW60</accession>
<keyword evidence="5" id="KW-1185">Reference proteome</keyword>
<name>A0A8S1HW60_9PELO</name>
<feature type="transmembrane region" description="Helical" evidence="2">
    <location>
        <begin position="160"/>
        <end position="183"/>
    </location>
</feature>
<feature type="transmembrane region" description="Helical" evidence="2">
    <location>
        <begin position="58"/>
        <end position="80"/>
    </location>
</feature>
<evidence type="ECO:0000313" key="5">
    <source>
        <dbReference type="Proteomes" id="UP000835052"/>
    </source>
</evidence>
<dbReference type="Proteomes" id="UP000835052">
    <property type="component" value="Unassembled WGS sequence"/>
</dbReference>
<comment type="caution">
    <text evidence="4">The sequence shown here is derived from an EMBL/GenBank/DDBJ whole genome shotgun (WGS) entry which is preliminary data.</text>
</comment>
<keyword evidence="2" id="KW-1133">Transmembrane helix</keyword>
<dbReference type="PANTHER" id="PTHR34493:SF4">
    <property type="entry name" value="PROTEIN CBG13422"/>
    <property type="match status" value="1"/>
</dbReference>
<evidence type="ECO:0000259" key="3">
    <source>
        <dbReference type="Pfam" id="PF25096"/>
    </source>
</evidence>
<dbReference type="OrthoDB" id="5834955at2759"/>
<evidence type="ECO:0000256" key="1">
    <source>
        <dbReference type="SAM" id="Coils"/>
    </source>
</evidence>
<dbReference type="PANTHER" id="PTHR34493">
    <property type="entry name" value="PROTEIN CBG13422-RELATED"/>
    <property type="match status" value="1"/>
</dbReference>
<dbReference type="InterPro" id="IPR056710">
    <property type="entry name" value="DUF7808"/>
</dbReference>
<keyword evidence="2" id="KW-0472">Membrane</keyword>
<evidence type="ECO:0000256" key="2">
    <source>
        <dbReference type="SAM" id="Phobius"/>
    </source>
</evidence>
<keyword evidence="2" id="KW-0812">Transmembrane</keyword>
<keyword evidence="1" id="KW-0175">Coiled coil</keyword>
<sequence>MACGRFLPREMGDDRRIESSTKVSGSMTAEELHSRTQQIEKRPMYCCAPLLRSFVTTIGSILFVFLVLRCFLLIFALVFLEVAQTGKLMTKELSDELAHLEKPKIIGNSKKEPIQDSPRFLDRVQVLETKMANIQASKQQLETEIHELQMIQAVKPPQNIFILVLNILASVLLWFSFFIFHILYICLIGSCRVCCHVEKVHSENIPPPQALESRWPRPRSPSRLKQSSSWLPLKMSSSSLVLLIALVGSALAYHQYRELKCSTPTNTIRGGPDRAECHLVLKAEELETGRPVPTGLGCWREDHDGEEREYCDIVCPKSHTVFIAYIDQGHRACFNFITYQIEKREDEYVLWRSGKCLTSTVNYRIGCKFDDPFDTQFKTDNEIFAHLRARARRV</sequence>
<gene>
    <name evidence="4" type="ORF">CAUJ_LOCUS14687</name>
</gene>
<dbReference type="EMBL" id="CAJGYM010000138">
    <property type="protein sequence ID" value="CAD6198781.1"/>
    <property type="molecule type" value="Genomic_DNA"/>
</dbReference>
<protein>
    <recommendedName>
        <fullName evidence="3">DUF7808 domain-containing protein</fullName>
    </recommendedName>
</protein>